<dbReference type="Proteomes" id="UP001642360">
    <property type="component" value="Unassembled WGS sequence"/>
</dbReference>
<sequence>MIQSDEDKLIETCEEILNCSCCGVGLENKTYSPYTMINPSWGVLDYTQKGNSITEAGDDYHIEREIIRITEDHIWSLIEMNMNMGMKARMRIRCFRMSMRVLV</sequence>
<evidence type="ECO:0000313" key="2">
    <source>
        <dbReference type="Proteomes" id="UP001642360"/>
    </source>
</evidence>
<keyword evidence="2" id="KW-1185">Reference proteome</keyword>
<dbReference type="EMBL" id="CAUOFW020007713">
    <property type="protein sequence ID" value="CAK9180285.1"/>
    <property type="molecule type" value="Genomic_DNA"/>
</dbReference>
<name>A0ABC8UH38_9AQUA</name>
<accession>A0ABC8UH38</accession>
<protein>
    <submittedName>
        <fullName evidence="1">Uncharacterized protein</fullName>
    </submittedName>
</protein>
<evidence type="ECO:0000313" key="1">
    <source>
        <dbReference type="EMBL" id="CAK9180285.1"/>
    </source>
</evidence>
<comment type="caution">
    <text evidence="1">The sequence shown here is derived from an EMBL/GenBank/DDBJ whole genome shotgun (WGS) entry which is preliminary data.</text>
</comment>
<gene>
    <name evidence="1" type="ORF">ILEXP_LOCUS50273</name>
</gene>
<proteinExistence type="predicted"/>
<reference evidence="1 2" key="1">
    <citation type="submission" date="2024-02" db="EMBL/GenBank/DDBJ databases">
        <authorList>
            <person name="Vignale AGUSTIN F."/>
            <person name="Sosa J E."/>
            <person name="Modenutti C."/>
        </authorList>
    </citation>
    <scope>NUCLEOTIDE SEQUENCE [LARGE SCALE GENOMIC DNA]</scope>
</reference>
<dbReference type="AlphaFoldDB" id="A0ABC8UH38"/>
<organism evidence="1 2">
    <name type="scientific">Ilex paraguariensis</name>
    <name type="common">yerba mate</name>
    <dbReference type="NCBI Taxonomy" id="185542"/>
    <lineage>
        <taxon>Eukaryota</taxon>
        <taxon>Viridiplantae</taxon>
        <taxon>Streptophyta</taxon>
        <taxon>Embryophyta</taxon>
        <taxon>Tracheophyta</taxon>
        <taxon>Spermatophyta</taxon>
        <taxon>Magnoliopsida</taxon>
        <taxon>eudicotyledons</taxon>
        <taxon>Gunneridae</taxon>
        <taxon>Pentapetalae</taxon>
        <taxon>asterids</taxon>
        <taxon>campanulids</taxon>
        <taxon>Aquifoliales</taxon>
        <taxon>Aquifoliaceae</taxon>
        <taxon>Ilex</taxon>
    </lineage>
</organism>